<name>A0A6S7B9A2_9BURK</name>
<dbReference type="EMBL" id="CADIKM010000005">
    <property type="protein sequence ID" value="CAB3783415.1"/>
    <property type="molecule type" value="Genomic_DNA"/>
</dbReference>
<evidence type="ECO:0000256" key="1">
    <source>
        <dbReference type="SAM" id="MobiDB-lite"/>
    </source>
</evidence>
<evidence type="ECO:0000313" key="3">
    <source>
        <dbReference type="Proteomes" id="UP000494115"/>
    </source>
</evidence>
<sequence>MGNAIHTTTQRGERRSIERMKKEPIFDSNVVENLACSALRYRRDT</sequence>
<proteinExistence type="predicted"/>
<feature type="compositionally biased region" description="Polar residues" evidence="1">
    <location>
        <begin position="1"/>
        <end position="10"/>
    </location>
</feature>
<protein>
    <submittedName>
        <fullName evidence="2">Uncharacterized protein</fullName>
    </submittedName>
</protein>
<keyword evidence="3" id="KW-1185">Reference proteome</keyword>
<evidence type="ECO:0000313" key="2">
    <source>
        <dbReference type="EMBL" id="CAB3783415.1"/>
    </source>
</evidence>
<dbReference type="AlphaFoldDB" id="A0A6S7B9A2"/>
<reference evidence="2 3" key="1">
    <citation type="submission" date="2020-04" db="EMBL/GenBank/DDBJ databases">
        <authorList>
            <person name="De Canck E."/>
        </authorList>
    </citation>
    <scope>NUCLEOTIDE SEQUENCE [LARGE SCALE GENOMIC DNA]</scope>
    <source>
        <strain evidence="2 3">LMG 28138</strain>
    </source>
</reference>
<organism evidence="2 3">
    <name type="scientific">Pararobbsia alpina</name>
    <dbReference type="NCBI Taxonomy" id="621374"/>
    <lineage>
        <taxon>Bacteria</taxon>
        <taxon>Pseudomonadati</taxon>
        <taxon>Pseudomonadota</taxon>
        <taxon>Betaproteobacteria</taxon>
        <taxon>Burkholderiales</taxon>
        <taxon>Burkholderiaceae</taxon>
        <taxon>Pararobbsia</taxon>
    </lineage>
</organism>
<feature type="region of interest" description="Disordered" evidence="1">
    <location>
        <begin position="1"/>
        <end position="20"/>
    </location>
</feature>
<accession>A0A6S7B9A2</accession>
<dbReference type="Proteomes" id="UP000494115">
    <property type="component" value="Unassembled WGS sequence"/>
</dbReference>
<feature type="compositionally biased region" description="Basic and acidic residues" evidence="1">
    <location>
        <begin position="11"/>
        <end position="20"/>
    </location>
</feature>
<gene>
    <name evidence="2" type="ORF">LMG28138_01635</name>
</gene>